<dbReference type="GO" id="GO:0003924">
    <property type="term" value="F:GTPase activity"/>
    <property type="evidence" value="ECO:0007669"/>
    <property type="project" value="TreeGrafter"/>
</dbReference>
<evidence type="ECO:0000256" key="3">
    <source>
        <dbReference type="ARBA" id="ARBA00022801"/>
    </source>
</evidence>
<feature type="region of interest" description="Disordered" evidence="5">
    <location>
        <begin position="200"/>
        <end position="243"/>
    </location>
</feature>
<dbReference type="InterPro" id="IPR007743">
    <property type="entry name" value="Immunity-related_GTPase-like"/>
</dbReference>
<feature type="compositionally biased region" description="Polar residues" evidence="5">
    <location>
        <begin position="221"/>
        <end position="230"/>
    </location>
</feature>
<accession>A0AA35KMW6</accession>
<protein>
    <submittedName>
        <fullName evidence="7">Interferon-inducible GTPase 5-like</fullName>
    </submittedName>
</protein>
<evidence type="ECO:0000256" key="4">
    <source>
        <dbReference type="ARBA" id="ARBA00023134"/>
    </source>
</evidence>
<dbReference type="Pfam" id="PF05049">
    <property type="entry name" value="IIGP"/>
    <property type="match status" value="3"/>
</dbReference>
<feature type="domain" description="IRG-type G" evidence="6">
    <location>
        <begin position="8"/>
        <end position="188"/>
    </location>
</feature>
<dbReference type="Gene3D" id="3.40.50.300">
    <property type="entry name" value="P-loop containing nucleotide triphosphate hydrolases"/>
    <property type="match status" value="3"/>
</dbReference>
<dbReference type="GO" id="GO:0016020">
    <property type="term" value="C:membrane"/>
    <property type="evidence" value="ECO:0007669"/>
    <property type="project" value="InterPro"/>
</dbReference>
<organism evidence="7 8">
    <name type="scientific">Podarcis lilfordi</name>
    <name type="common">Lilford's wall lizard</name>
    <dbReference type="NCBI Taxonomy" id="74358"/>
    <lineage>
        <taxon>Eukaryota</taxon>
        <taxon>Metazoa</taxon>
        <taxon>Chordata</taxon>
        <taxon>Craniata</taxon>
        <taxon>Vertebrata</taxon>
        <taxon>Euteleostomi</taxon>
        <taxon>Lepidosauria</taxon>
        <taxon>Squamata</taxon>
        <taxon>Bifurcata</taxon>
        <taxon>Unidentata</taxon>
        <taxon>Episquamata</taxon>
        <taxon>Laterata</taxon>
        <taxon>Lacertibaenia</taxon>
        <taxon>Lacertidae</taxon>
        <taxon>Podarcis</taxon>
    </lineage>
</organism>
<dbReference type="PANTHER" id="PTHR32341">
    <property type="entry name" value="INTERFERON-INDUCIBLE GTPASE"/>
    <property type="match status" value="1"/>
</dbReference>
<keyword evidence="2" id="KW-0547">Nucleotide-binding</keyword>
<dbReference type="PANTHER" id="PTHR32341:SF17">
    <property type="entry name" value="IRG-TYPE G DOMAIN-CONTAINING PROTEIN"/>
    <property type="match status" value="1"/>
</dbReference>
<evidence type="ECO:0000313" key="8">
    <source>
        <dbReference type="Proteomes" id="UP001178461"/>
    </source>
</evidence>
<proteinExistence type="inferred from homology"/>
<dbReference type="FunFam" id="3.40.50.300:FF:000541">
    <property type="entry name" value="Immunity related GTPase M"/>
    <property type="match status" value="3"/>
</dbReference>
<dbReference type="SUPFAM" id="SSF52540">
    <property type="entry name" value="P-loop containing nucleoside triphosphate hydrolases"/>
    <property type="match status" value="3"/>
</dbReference>
<comment type="similarity">
    <text evidence="1">Belongs to the TRAFAC class dynamin-like GTPase superfamily. IRG family.</text>
</comment>
<dbReference type="AlphaFoldDB" id="A0AA35KMW6"/>
<feature type="domain" description="IRG-type G" evidence="6">
    <location>
        <begin position="240"/>
        <end position="420"/>
    </location>
</feature>
<reference evidence="7" key="1">
    <citation type="submission" date="2022-12" db="EMBL/GenBank/DDBJ databases">
        <authorList>
            <person name="Alioto T."/>
            <person name="Alioto T."/>
            <person name="Gomez Garrido J."/>
        </authorList>
    </citation>
    <scope>NUCLEOTIDE SEQUENCE</scope>
</reference>
<dbReference type="Proteomes" id="UP001178461">
    <property type="component" value="Chromosome 8"/>
</dbReference>
<gene>
    <name evidence="7" type="ORF">PODLI_1B008775</name>
</gene>
<feature type="domain" description="IRG-type G" evidence="6">
    <location>
        <begin position="475"/>
        <end position="654"/>
    </location>
</feature>
<sequence length="824" mass="93960">MKQPSGKRTLDIAIVGDSGVGKSSLVNALRNMADDELGAAAVDVIKGTREPTGYLYPQYPDVTLWDLPGIQPPLFPAERYIKDMDFKKYDFFILVGERRLTDDAIVLAREIQKTNKGFFYVCTKVDVMIFAESRKPSFNEEKTLEQTRKDCCECLTKAAESSPRVFLISRWDLSMYDFPLLQRTLQDECIHLQRRALLPPQDPGRKIHNKPDECPRGAAMSANSSQSDTSAQREHPPGKSSLDVAITGGPGVGKSSLVNALCNMADNEEDAATVDMIQGTKELKGYLCPSYPDVTLWDLPAIGTHEFEAEKYVKEMDFNKYDFFIIVSEISFTEHDAMLAREIWKRKKRFLYVRTKVDVSIADEKRNPHFMEDKTLKEIRNYYCENLAKAGESSPRVFLISNWDLSMYDFPLLQRTLQDEFIDLKRPSDSSRRAKWCDISTFIADLENMKAVLRQRNLPDVVAQIRQELDLLSNATLDIAITGHTGTGKSSLVNALRGMPDFGEGSAKTGLKQTTMSVTKYQHPKFPKVTLWDLPGIGTDEFKADEYLEKVDFSKYDFFIIASERFTESDTQLAREIQKMKKKFYYVHPKINLCMAAERRKPNFNEMETLEDLRQDCCDKLRKLGEASPKVFLISNWDLSMYDFPILQETLQNELNHLKRHALLLSMPTFSRDILEKKKSEMRKLIWRQALVSSYFGCVTRLALKLPWHIFFLVTTLKKLCMAFGLDEESLCSLANRVGKPLSELKSVIKKSPLANEISEEFVLDLLAKSKAPTVLEQIVAFIPVLGSLVSGTISFKTIYYMLQCFLQDVEEDAENVRAKASEH</sequence>
<keyword evidence="3" id="KW-0378">Hydrolase</keyword>
<evidence type="ECO:0000259" key="6">
    <source>
        <dbReference type="PROSITE" id="PS51716"/>
    </source>
</evidence>
<evidence type="ECO:0000256" key="2">
    <source>
        <dbReference type="ARBA" id="ARBA00022741"/>
    </source>
</evidence>
<keyword evidence="8" id="KW-1185">Reference proteome</keyword>
<evidence type="ECO:0000256" key="1">
    <source>
        <dbReference type="ARBA" id="ARBA00005429"/>
    </source>
</evidence>
<dbReference type="InterPro" id="IPR051515">
    <property type="entry name" value="IRG"/>
</dbReference>
<evidence type="ECO:0000256" key="5">
    <source>
        <dbReference type="SAM" id="MobiDB-lite"/>
    </source>
</evidence>
<keyword evidence="4" id="KW-0342">GTP-binding</keyword>
<dbReference type="PROSITE" id="PS51716">
    <property type="entry name" value="G_IRG"/>
    <property type="match status" value="3"/>
</dbReference>
<feature type="compositionally biased region" description="Basic and acidic residues" evidence="5">
    <location>
        <begin position="203"/>
        <end position="215"/>
    </location>
</feature>
<dbReference type="GO" id="GO:0005525">
    <property type="term" value="F:GTP binding"/>
    <property type="evidence" value="ECO:0007669"/>
    <property type="project" value="UniProtKB-KW"/>
</dbReference>
<evidence type="ECO:0000313" key="7">
    <source>
        <dbReference type="EMBL" id="CAI5781145.1"/>
    </source>
</evidence>
<name>A0AA35KMW6_9SAUR</name>
<dbReference type="EMBL" id="OX395133">
    <property type="protein sequence ID" value="CAI5781145.1"/>
    <property type="molecule type" value="Genomic_DNA"/>
</dbReference>
<dbReference type="InterPro" id="IPR027417">
    <property type="entry name" value="P-loop_NTPase"/>
</dbReference>
<dbReference type="InterPro" id="IPR030385">
    <property type="entry name" value="G_IRG_dom"/>
</dbReference>